<gene>
    <name evidence="1" type="ORF">NDU88_001847</name>
</gene>
<reference evidence="1" key="1">
    <citation type="journal article" date="2022" name="bioRxiv">
        <title>Sequencing and chromosome-scale assembly of the giantPleurodeles waltlgenome.</title>
        <authorList>
            <person name="Brown T."/>
            <person name="Elewa A."/>
            <person name="Iarovenko S."/>
            <person name="Subramanian E."/>
            <person name="Araus A.J."/>
            <person name="Petzold A."/>
            <person name="Susuki M."/>
            <person name="Suzuki K.-i.T."/>
            <person name="Hayashi T."/>
            <person name="Toyoda A."/>
            <person name="Oliveira C."/>
            <person name="Osipova E."/>
            <person name="Leigh N.D."/>
            <person name="Simon A."/>
            <person name="Yun M.H."/>
        </authorList>
    </citation>
    <scope>NUCLEOTIDE SEQUENCE</scope>
    <source>
        <strain evidence="1">20211129_DDA</strain>
        <tissue evidence="1">Liver</tissue>
    </source>
</reference>
<evidence type="ECO:0000313" key="1">
    <source>
        <dbReference type="EMBL" id="KAJ1123377.1"/>
    </source>
</evidence>
<dbReference type="EMBL" id="JANPWB010000011">
    <property type="protein sequence ID" value="KAJ1123377.1"/>
    <property type="molecule type" value="Genomic_DNA"/>
</dbReference>
<name>A0AAV7P802_PLEWA</name>
<accession>A0AAV7P802</accession>
<organism evidence="1 2">
    <name type="scientific">Pleurodeles waltl</name>
    <name type="common">Iberian ribbed newt</name>
    <dbReference type="NCBI Taxonomy" id="8319"/>
    <lineage>
        <taxon>Eukaryota</taxon>
        <taxon>Metazoa</taxon>
        <taxon>Chordata</taxon>
        <taxon>Craniata</taxon>
        <taxon>Vertebrata</taxon>
        <taxon>Euteleostomi</taxon>
        <taxon>Amphibia</taxon>
        <taxon>Batrachia</taxon>
        <taxon>Caudata</taxon>
        <taxon>Salamandroidea</taxon>
        <taxon>Salamandridae</taxon>
        <taxon>Pleurodelinae</taxon>
        <taxon>Pleurodeles</taxon>
    </lineage>
</organism>
<dbReference type="Proteomes" id="UP001066276">
    <property type="component" value="Chromosome 7"/>
</dbReference>
<sequence>MAANAHNDARCSFLPLYDTFTTLSDDALYDTKRRLLHCLSGPLTGGWKHSSDCDVAPPPAAILGRFLP</sequence>
<dbReference type="AlphaFoldDB" id="A0AAV7P802"/>
<comment type="caution">
    <text evidence="1">The sequence shown here is derived from an EMBL/GenBank/DDBJ whole genome shotgun (WGS) entry which is preliminary data.</text>
</comment>
<keyword evidence="2" id="KW-1185">Reference proteome</keyword>
<evidence type="ECO:0000313" key="2">
    <source>
        <dbReference type="Proteomes" id="UP001066276"/>
    </source>
</evidence>
<protein>
    <submittedName>
        <fullName evidence="1">Uncharacterized protein</fullName>
    </submittedName>
</protein>
<proteinExistence type="predicted"/>